<dbReference type="InterPro" id="IPR020843">
    <property type="entry name" value="ER"/>
</dbReference>
<dbReference type="InterPro" id="IPR036291">
    <property type="entry name" value="NAD(P)-bd_dom_sf"/>
</dbReference>
<dbReference type="InterPro" id="IPR052733">
    <property type="entry name" value="Chloroplast_QOR"/>
</dbReference>
<dbReference type="Pfam" id="PF08240">
    <property type="entry name" value="ADH_N"/>
    <property type="match status" value="1"/>
</dbReference>
<dbReference type="SUPFAM" id="SSF50129">
    <property type="entry name" value="GroES-like"/>
    <property type="match status" value="1"/>
</dbReference>
<dbReference type="AlphaFoldDB" id="A0A8J3YYB7"/>
<dbReference type="Gene3D" id="3.90.180.10">
    <property type="entry name" value="Medium-chain alcohol dehydrogenases, catalytic domain"/>
    <property type="match status" value="1"/>
</dbReference>
<evidence type="ECO:0000313" key="3">
    <source>
        <dbReference type="Proteomes" id="UP000619260"/>
    </source>
</evidence>
<gene>
    <name evidence="2" type="ORF">Val02_88220</name>
</gene>
<dbReference type="EMBL" id="BOPF01000058">
    <property type="protein sequence ID" value="GIJ51936.1"/>
    <property type="molecule type" value="Genomic_DNA"/>
</dbReference>
<dbReference type="SUPFAM" id="SSF51735">
    <property type="entry name" value="NAD(P)-binding Rossmann-fold domains"/>
    <property type="match status" value="1"/>
</dbReference>
<protein>
    <submittedName>
        <fullName evidence="2">NADPH:quinone reductase</fullName>
    </submittedName>
</protein>
<dbReference type="SMART" id="SM00829">
    <property type="entry name" value="PKS_ER"/>
    <property type="match status" value="1"/>
</dbReference>
<reference evidence="2" key="1">
    <citation type="submission" date="2021-01" db="EMBL/GenBank/DDBJ databases">
        <title>Whole genome shotgun sequence of Virgisporangium aliadipatigenens NBRC 105644.</title>
        <authorList>
            <person name="Komaki H."/>
            <person name="Tamura T."/>
        </authorList>
    </citation>
    <scope>NUCLEOTIDE SEQUENCE</scope>
    <source>
        <strain evidence="2">NBRC 105644</strain>
    </source>
</reference>
<evidence type="ECO:0000259" key="1">
    <source>
        <dbReference type="SMART" id="SM00829"/>
    </source>
</evidence>
<name>A0A8J3YYB7_9ACTN</name>
<keyword evidence="3" id="KW-1185">Reference proteome</keyword>
<accession>A0A8J3YYB7</accession>
<dbReference type="PANTHER" id="PTHR44013">
    <property type="entry name" value="ZINC-TYPE ALCOHOL DEHYDROGENASE-LIKE PROTEIN C16A3.02C"/>
    <property type="match status" value="1"/>
</dbReference>
<sequence>MRAVVVTAYGPPETFTVGEVPVPRPGPGQLLIRVAAAAINPADLLLPAGGGTPLAFPHVPGNDFAGTVVEVGTGVDSYAPGDEVFGVAIPRVLRAMGGSRPSVGTGSLAEYLVCEAETPMVAHRPAGVSPADAAALATSGMTACAVAAVAAVRPGETALVVGATGGTGTAIVPLLRHAGARVVATSTPADRAALRRLGADGTVGYDDYPDGVDVAVNAVLPGDRLERLAAAVRPGGRLLTITYPPPVSQSIGDGVALRFVLDFDGVHGGMRAVAELAAKGVLPATIGRRYTLDEAPRACVDFARAHTFGKLVVEVL</sequence>
<dbReference type="Proteomes" id="UP000619260">
    <property type="component" value="Unassembled WGS sequence"/>
</dbReference>
<dbReference type="InterPro" id="IPR011032">
    <property type="entry name" value="GroES-like_sf"/>
</dbReference>
<dbReference type="Pfam" id="PF13602">
    <property type="entry name" value="ADH_zinc_N_2"/>
    <property type="match status" value="1"/>
</dbReference>
<dbReference type="CDD" id="cd05289">
    <property type="entry name" value="MDR_like_2"/>
    <property type="match status" value="1"/>
</dbReference>
<comment type="caution">
    <text evidence="2">The sequence shown here is derived from an EMBL/GenBank/DDBJ whole genome shotgun (WGS) entry which is preliminary data.</text>
</comment>
<dbReference type="InterPro" id="IPR013154">
    <property type="entry name" value="ADH-like_N"/>
</dbReference>
<organism evidence="2 3">
    <name type="scientific">Virgisporangium aliadipatigenens</name>
    <dbReference type="NCBI Taxonomy" id="741659"/>
    <lineage>
        <taxon>Bacteria</taxon>
        <taxon>Bacillati</taxon>
        <taxon>Actinomycetota</taxon>
        <taxon>Actinomycetes</taxon>
        <taxon>Micromonosporales</taxon>
        <taxon>Micromonosporaceae</taxon>
        <taxon>Virgisporangium</taxon>
    </lineage>
</organism>
<dbReference type="GO" id="GO:0016491">
    <property type="term" value="F:oxidoreductase activity"/>
    <property type="evidence" value="ECO:0007669"/>
    <property type="project" value="InterPro"/>
</dbReference>
<feature type="domain" description="Enoyl reductase (ER)" evidence="1">
    <location>
        <begin position="10"/>
        <end position="313"/>
    </location>
</feature>
<dbReference type="PANTHER" id="PTHR44013:SF1">
    <property type="entry name" value="ZINC-TYPE ALCOHOL DEHYDROGENASE-LIKE PROTEIN C16A3.02C"/>
    <property type="match status" value="1"/>
</dbReference>
<dbReference type="RefSeq" id="WP_203905335.1">
    <property type="nucleotide sequence ID" value="NZ_BOPF01000058.1"/>
</dbReference>
<dbReference type="Gene3D" id="3.40.50.720">
    <property type="entry name" value="NAD(P)-binding Rossmann-like Domain"/>
    <property type="match status" value="1"/>
</dbReference>
<evidence type="ECO:0000313" key="2">
    <source>
        <dbReference type="EMBL" id="GIJ51936.1"/>
    </source>
</evidence>
<proteinExistence type="predicted"/>